<evidence type="ECO:0000313" key="1">
    <source>
        <dbReference type="EMBL" id="QJA43499.1"/>
    </source>
</evidence>
<dbReference type="AlphaFoldDB" id="A0A6H1Z7R4"/>
<gene>
    <name evidence="2" type="ORF">MM171A01067_0012</name>
    <name evidence="1" type="ORF">MM171B00822_0012</name>
</gene>
<name>A0A6H1Z7R4_9ZZZZ</name>
<accession>A0A6H1Z7R4</accession>
<organism evidence="1">
    <name type="scientific">viral metagenome</name>
    <dbReference type="NCBI Taxonomy" id="1070528"/>
    <lineage>
        <taxon>unclassified sequences</taxon>
        <taxon>metagenomes</taxon>
        <taxon>organismal metagenomes</taxon>
    </lineage>
</organism>
<protein>
    <submittedName>
        <fullName evidence="1">Uncharacterized protein</fullName>
    </submittedName>
</protein>
<reference evidence="1" key="1">
    <citation type="submission" date="2020-03" db="EMBL/GenBank/DDBJ databases">
        <title>The deep terrestrial virosphere.</title>
        <authorList>
            <person name="Holmfeldt K."/>
            <person name="Nilsson E."/>
            <person name="Simone D."/>
            <person name="Lopez-Fernandez M."/>
            <person name="Wu X."/>
            <person name="de Brujin I."/>
            <person name="Lundin D."/>
            <person name="Andersson A."/>
            <person name="Bertilsson S."/>
            <person name="Dopson M."/>
        </authorList>
    </citation>
    <scope>NUCLEOTIDE SEQUENCE</scope>
    <source>
        <strain evidence="2">MM171A01067</strain>
        <strain evidence="1">MM171B00822</strain>
    </source>
</reference>
<evidence type="ECO:0000313" key="2">
    <source>
        <dbReference type="EMBL" id="QJA99402.1"/>
    </source>
</evidence>
<dbReference type="EMBL" id="MT143648">
    <property type="protein sequence ID" value="QJA99402.1"/>
    <property type="molecule type" value="Genomic_DNA"/>
</dbReference>
<proteinExistence type="predicted"/>
<sequence length="241" mass="26498">MAITFFKSLHDNWFDQSFAAGYTVVFVIPPDKLLCSVTSVKILFSFKSIDRNFGELWIGHPGAGDPYDFDGNQVKVQVGGSDSWVIDSDDIWSDEVAFALDPSKALLLAAYLPTDSYIPRLLCWDSNQFWYYKIGNDAATTDKSDYTGPTWATYTILYAELIGPAAYQLSGTVKEKGSPVSRVVRSYKRSTGELFASGSSAGDGTFSIDAPNDTDEMYVLALDDDAGDQYNALVFDRVKGA</sequence>
<dbReference type="EMBL" id="MT143836">
    <property type="protein sequence ID" value="QJA43499.1"/>
    <property type="molecule type" value="Genomic_DNA"/>
</dbReference>